<name>A0A1H0ABA5_9BACL</name>
<reference evidence="4" key="1">
    <citation type="submission" date="2016-10" db="EMBL/GenBank/DDBJ databases">
        <authorList>
            <person name="Varghese N."/>
            <person name="Submissions S."/>
        </authorList>
    </citation>
    <scope>NUCLEOTIDE SEQUENCE [LARGE SCALE GENOMIC DNA]</scope>
    <source>
        <strain evidence="4">CGMCC 1.6854</strain>
    </source>
</reference>
<feature type="domain" description="Phosphatidic acid phosphatase type 2/haloperoxidase" evidence="2">
    <location>
        <begin position="89"/>
        <end position="202"/>
    </location>
</feature>
<keyword evidence="1" id="KW-0472">Membrane</keyword>
<dbReference type="Pfam" id="PF01569">
    <property type="entry name" value="PAP2"/>
    <property type="match status" value="1"/>
</dbReference>
<sequence length="216" mass="24616">MKKGYTSFLWFLCIGLLAGTAFLVFSLFIYWSLLKEADHHLLLAVYSLRTPQWTAIFMFIQQLGSKYTLLPMMAAAAIYLLLFRRVYESIFLMSTVWGAYIINGLLKNLFHQLRPSFGMLLMENSFGYPSRHTMLVIAFFGGISVLIWTNIKMSRSLLKGLTVLTSAIILLVGFSMVYLGAHFPSDIVGGLLAGTSWLFLCGAWYQKCREIRAYRQ</sequence>
<dbReference type="STRING" id="459525.SAMN04488137_4030"/>
<feature type="transmembrane region" description="Helical" evidence="1">
    <location>
        <begin position="7"/>
        <end position="33"/>
    </location>
</feature>
<dbReference type="CDD" id="cd03392">
    <property type="entry name" value="PAP2_like_2"/>
    <property type="match status" value="1"/>
</dbReference>
<dbReference type="SUPFAM" id="SSF48317">
    <property type="entry name" value="Acid phosphatase/Vanadium-dependent haloperoxidase"/>
    <property type="match status" value="1"/>
</dbReference>
<organism evidence="3 4">
    <name type="scientific">Fictibacillus solisalsi</name>
    <dbReference type="NCBI Taxonomy" id="459525"/>
    <lineage>
        <taxon>Bacteria</taxon>
        <taxon>Bacillati</taxon>
        <taxon>Bacillota</taxon>
        <taxon>Bacilli</taxon>
        <taxon>Bacillales</taxon>
        <taxon>Fictibacillaceae</taxon>
        <taxon>Fictibacillus</taxon>
    </lineage>
</organism>
<evidence type="ECO:0000313" key="3">
    <source>
        <dbReference type="EMBL" id="SDN30869.1"/>
    </source>
</evidence>
<dbReference type="AlphaFoldDB" id="A0A1H0ABA5"/>
<evidence type="ECO:0000313" key="4">
    <source>
        <dbReference type="Proteomes" id="UP000199544"/>
    </source>
</evidence>
<feature type="transmembrane region" description="Helical" evidence="1">
    <location>
        <begin position="130"/>
        <end position="149"/>
    </location>
</feature>
<protein>
    <submittedName>
        <fullName evidence="3">Undecaprenyl-diphosphatase</fullName>
    </submittedName>
</protein>
<feature type="transmembrane region" description="Helical" evidence="1">
    <location>
        <begin position="53"/>
        <end position="83"/>
    </location>
</feature>
<dbReference type="InterPro" id="IPR036938">
    <property type="entry name" value="PAP2/HPO_sf"/>
</dbReference>
<keyword evidence="1" id="KW-0812">Transmembrane</keyword>
<dbReference type="OrthoDB" id="9789113at2"/>
<dbReference type="InterPro" id="IPR000326">
    <property type="entry name" value="PAP2/HPO"/>
</dbReference>
<dbReference type="RefSeq" id="WP_090237416.1">
    <property type="nucleotide sequence ID" value="NZ_FNHW01000002.1"/>
</dbReference>
<keyword evidence="4" id="KW-1185">Reference proteome</keyword>
<dbReference type="SMART" id="SM00014">
    <property type="entry name" value="acidPPc"/>
    <property type="match status" value="1"/>
</dbReference>
<proteinExistence type="predicted"/>
<feature type="transmembrane region" description="Helical" evidence="1">
    <location>
        <begin position="187"/>
        <end position="205"/>
    </location>
</feature>
<dbReference type="EMBL" id="FNHW01000002">
    <property type="protein sequence ID" value="SDN30869.1"/>
    <property type="molecule type" value="Genomic_DNA"/>
</dbReference>
<feature type="transmembrane region" description="Helical" evidence="1">
    <location>
        <begin position="90"/>
        <end position="110"/>
    </location>
</feature>
<keyword evidence="1" id="KW-1133">Transmembrane helix</keyword>
<dbReference type="Proteomes" id="UP000199544">
    <property type="component" value="Unassembled WGS sequence"/>
</dbReference>
<gene>
    <name evidence="3" type="ORF">SAMN04488137_4030</name>
</gene>
<dbReference type="Gene3D" id="1.20.144.10">
    <property type="entry name" value="Phosphatidic acid phosphatase type 2/haloperoxidase"/>
    <property type="match status" value="2"/>
</dbReference>
<accession>A0A1H0ABA5</accession>
<feature type="transmembrane region" description="Helical" evidence="1">
    <location>
        <begin position="161"/>
        <end position="181"/>
    </location>
</feature>
<evidence type="ECO:0000259" key="2">
    <source>
        <dbReference type="SMART" id="SM00014"/>
    </source>
</evidence>
<evidence type="ECO:0000256" key="1">
    <source>
        <dbReference type="SAM" id="Phobius"/>
    </source>
</evidence>